<reference evidence="1" key="1">
    <citation type="submission" date="2018-04" db="EMBL/GenBank/DDBJ databases">
        <title>Transcriptome assembly of Sipha flava.</title>
        <authorList>
            <person name="Scully E.D."/>
            <person name="Geib S.M."/>
            <person name="Palmer N.A."/>
            <person name="Koch K."/>
            <person name="Bradshaw J."/>
            <person name="Heng-Moss T."/>
            <person name="Sarath G."/>
        </authorList>
    </citation>
    <scope>NUCLEOTIDE SEQUENCE</scope>
</reference>
<evidence type="ECO:0000313" key="1">
    <source>
        <dbReference type="EMBL" id="MBY77630.1"/>
    </source>
</evidence>
<name>A0A2S2QJD3_9HEMI</name>
<dbReference type="AlphaFoldDB" id="A0A2S2QJD3"/>
<sequence length="144" mass="16818">MYKKGQVTPVDDRGLSIPNRHVSVYFFIRGKKKGKKYDYPLSLFHHYSPRVPTRPFSSDRQFFKYLDPSVDFGHVLISLCKDLLTGDSYTDVYRIECVHYVYISILSPAQLIRPFEIGLPTRFINLNSLLYAWSAFSSSRNKLR</sequence>
<accession>A0A2S2QJD3</accession>
<gene>
    <name evidence="1" type="ORF">g.182815</name>
</gene>
<proteinExistence type="predicted"/>
<protein>
    <submittedName>
        <fullName evidence="1">Uncharacterized protein</fullName>
    </submittedName>
</protein>
<dbReference type="EMBL" id="GGMS01008427">
    <property type="protein sequence ID" value="MBY77630.1"/>
    <property type="molecule type" value="Transcribed_RNA"/>
</dbReference>
<organism evidence="1">
    <name type="scientific">Sipha flava</name>
    <name type="common">yellow sugarcane aphid</name>
    <dbReference type="NCBI Taxonomy" id="143950"/>
    <lineage>
        <taxon>Eukaryota</taxon>
        <taxon>Metazoa</taxon>
        <taxon>Ecdysozoa</taxon>
        <taxon>Arthropoda</taxon>
        <taxon>Hexapoda</taxon>
        <taxon>Insecta</taxon>
        <taxon>Pterygota</taxon>
        <taxon>Neoptera</taxon>
        <taxon>Paraneoptera</taxon>
        <taxon>Hemiptera</taxon>
        <taxon>Sternorrhyncha</taxon>
        <taxon>Aphidomorpha</taxon>
        <taxon>Aphidoidea</taxon>
        <taxon>Aphididae</taxon>
        <taxon>Sipha</taxon>
    </lineage>
</organism>